<gene>
    <name evidence="1" type="ORF">SOIL9_41120</name>
</gene>
<keyword evidence="2" id="KW-1185">Reference proteome</keyword>
<dbReference type="NCBIfam" id="TIGR02165">
    <property type="entry name" value="cas5_6_GSU0054"/>
    <property type="match status" value="1"/>
</dbReference>
<sequence length="549" mass="60348">MPTHFCITIRFLQPFSHGRGDGGEPEWPPSPLRVFQALVAASAAYWRDHQLAEYAGPALEWLAKQPAPVLVASAGVASSAKYRTFVPDNTGDLAAGAWSRGDSTRIVKRTEKDVRPTRLVVKDDEFAAVHYLYPIANAETEFAKHKETLQTAARSITHLGWGVDMVAGNACEVSEEEAAKLVGERWQPTQDGSATRLRVPRPGTLNALMEKHQSFLQRLSTDSFKPVPPLTAFDTVGYRRGTEPASRPFVVFELHKTVAKLADLPPGKSRFRPFDPVQTPDFARTGGANDPCGAIVVAGLVRHATATAAREQQWSEDRIASFVLGHGDQKGGQATTDNRLMYLPLPSITPLKVESIRRVLIVGPPGENLDRLRQLLNGRELVPQNEGAGPVAMLVVGSRADKVVDPYVRSAHVWSTVTPVVLPGFDDPDGIRRRLSERDPARVLTGDEKRRQLAALNRRTCDLLLRAFAHAGIGPELLSAEKLDRGEAELEWRDVGFHTGVDLARRYSVNTPRYPRYHVRVRFSHPVSGPLAIGAGRYRGMGVFAVEFG</sequence>
<organism evidence="1 2">
    <name type="scientific">Gemmata massiliana</name>
    <dbReference type="NCBI Taxonomy" id="1210884"/>
    <lineage>
        <taxon>Bacteria</taxon>
        <taxon>Pseudomonadati</taxon>
        <taxon>Planctomycetota</taxon>
        <taxon>Planctomycetia</taxon>
        <taxon>Gemmatales</taxon>
        <taxon>Gemmataceae</taxon>
        <taxon>Gemmata</taxon>
    </lineage>
</organism>
<dbReference type="Proteomes" id="UP000464178">
    <property type="component" value="Chromosome"/>
</dbReference>
<reference evidence="1 2" key="1">
    <citation type="submission" date="2019-05" db="EMBL/GenBank/DDBJ databases">
        <authorList>
            <consortium name="Science for Life Laboratories"/>
        </authorList>
    </citation>
    <scope>NUCLEOTIDE SEQUENCE [LARGE SCALE GENOMIC DNA]</scope>
    <source>
        <strain evidence="1">Soil9</strain>
    </source>
</reference>
<protein>
    <recommendedName>
        <fullName evidence="3">Type I-U CRISPR-associated protein Cas5/Cas6</fullName>
    </recommendedName>
</protein>
<evidence type="ECO:0000313" key="1">
    <source>
        <dbReference type="EMBL" id="VTR93602.1"/>
    </source>
</evidence>
<evidence type="ECO:0000313" key="2">
    <source>
        <dbReference type="Proteomes" id="UP000464178"/>
    </source>
</evidence>
<dbReference type="InterPro" id="IPR019089">
    <property type="entry name" value="Cas_GSU0054"/>
</dbReference>
<dbReference type="AlphaFoldDB" id="A0A6P2D2E0"/>
<accession>A0A6P2D2E0</accession>
<name>A0A6P2D2E0_9BACT</name>
<evidence type="ECO:0008006" key="3">
    <source>
        <dbReference type="Google" id="ProtNLM"/>
    </source>
</evidence>
<proteinExistence type="predicted"/>
<dbReference type="EMBL" id="LR593886">
    <property type="protein sequence ID" value="VTR93602.1"/>
    <property type="molecule type" value="Genomic_DNA"/>
</dbReference>
<dbReference type="KEGG" id="gms:SOIL9_41120"/>
<dbReference type="Pfam" id="PF09609">
    <property type="entry name" value="Cas_GSU0054"/>
    <property type="match status" value="2"/>
</dbReference>
<dbReference type="RefSeq" id="WP_162668308.1">
    <property type="nucleotide sequence ID" value="NZ_LR593886.1"/>
</dbReference>